<dbReference type="RefSeq" id="XP_010272377.1">
    <property type="nucleotide sequence ID" value="XM_010274075.2"/>
</dbReference>
<gene>
    <name evidence="8" type="primary">LOC104608175</name>
</gene>
<dbReference type="InterPro" id="IPR036855">
    <property type="entry name" value="Znf_CCCH_sf"/>
</dbReference>
<dbReference type="eggNOG" id="ENOG502RGRS">
    <property type="taxonomic scope" value="Eukaryota"/>
</dbReference>
<feature type="compositionally biased region" description="Low complexity" evidence="5">
    <location>
        <begin position="565"/>
        <end position="578"/>
    </location>
</feature>
<dbReference type="PROSITE" id="PS50103">
    <property type="entry name" value="ZF_C3H1"/>
    <property type="match status" value="1"/>
</dbReference>
<dbReference type="InterPro" id="IPR052650">
    <property type="entry name" value="Zinc_finger_CCCH"/>
</dbReference>
<dbReference type="GO" id="GO:0008270">
    <property type="term" value="F:zinc ion binding"/>
    <property type="evidence" value="ECO:0007669"/>
    <property type="project" value="UniProtKB-KW"/>
</dbReference>
<evidence type="ECO:0000256" key="5">
    <source>
        <dbReference type="SAM" id="MobiDB-lite"/>
    </source>
</evidence>
<dbReference type="OrthoDB" id="1935339at2759"/>
<keyword evidence="2 4" id="KW-0863">Zinc-finger</keyword>
<dbReference type="Pfam" id="PF23030">
    <property type="entry name" value="SCAF11-like_C"/>
    <property type="match status" value="1"/>
</dbReference>
<feature type="zinc finger region" description="C3H1-type" evidence="4">
    <location>
        <begin position="250"/>
        <end position="277"/>
    </location>
</feature>
<feature type="compositionally biased region" description="Polar residues" evidence="5">
    <location>
        <begin position="106"/>
        <end position="120"/>
    </location>
</feature>
<sequence>MASPAASSSEEEDMPATAESSGKDSGSDAGNNDDDSDVAEVDEEEEEDVDGEEVVEDDDDDDDDGGGGDEIEKADDSSDSPISADQGKNDSTEEVKLDGNDDDLRSGSTTPRNSKQNLSTDIHDIKDNGFSESAVDKKVGILEEKKGGTDVQKDFSEANKAIEADLNDNDSNGSSTRTLSANGKEIAAETLMESGFGVKEANDVVYSKEDAEQMDIPEGHDLNLKASSLPIALTRPRSLSPGVEVEEQNKRPAIVCDFFARGWCIKGSACRFLHKKDGVGNTSEGAKVDPQTSNWKSELQVDAAALGQSFGKSRLSTFADPSASSVGSNPLKSTFPSETVLHWKHGEGQGHQFHDEHRLSSLPRGDLSSGLTYNESGSTSVVRRDLQRFPLVRDDSKFVPSFQDEGRGNLRQNYLLDDHNRHTSILIQGDVPKFGTSGRSWAPNHCETQQTSSVLEEFNQKSLSGLRDGKTSVTEELARGSPLARSSLVPEYRYFSSGSIYRSSSYPFAYDRNMEEAAGLKQQSISPSSHTFSWSGASSSHVSSTFGIDPLAGQKHLDSDKGYHPSRSASLPRSSSSPFNSKLEAENLLHSVPRDPPISGYKSQFSSNDWEPSVPFRPSFHFSQTSISSPGSQYDPLLDSIEPPSGANRSFQAAYFGRGSATQSSENQLTNGDPSLIRTNIPEYNTHGVLEKDSYNYGTGLHIAAKENVGAVADEHNRSTMPKEEKPFGSGHSVDVANLDKMSHDGGFTHQSDGSKLKKELRTDGGQKIEVDLHRNSKHQVDEARPHKESKALKLFRTDLVDFVKELVKPSWRGGHLSKDAHKTIVKKAVDKVLSTLQPHQIPNTTESINQYLSSSRPKITKLVEAYVEKYGKT</sequence>
<dbReference type="PANTHER" id="PTHR36886">
    <property type="entry name" value="PROTEIN FRIGIDA-ESSENTIAL 1"/>
    <property type="match status" value="1"/>
</dbReference>
<feature type="compositionally biased region" description="Basic and acidic residues" evidence="5">
    <location>
        <begin position="121"/>
        <end position="136"/>
    </location>
</feature>
<dbReference type="GeneID" id="104608175"/>
<dbReference type="STRING" id="4432.A0A1U8AZZ8"/>
<keyword evidence="3 4" id="KW-0862">Zinc</keyword>
<evidence type="ECO:0000256" key="1">
    <source>
        <dbReference type="ARBA" id="ARBA00022723"/>
    </source>
</evidence>
<dbReference type="InParanoid" id="A0A1U8AZZ8"/>
<evidence type="ECO:0000256" key="4">
    <source>
        <dbReference type="PROSITE-ProRule" id="PRU00723"/>
    </source>
</evidence>
<proteinExistence type="predicted"/>
<keyword evidence="1 4" id="KW-0479">Metal-binding</keyword>
<dbReference type="InterPro" id="IPR000571">
    <property type="entry name" value="Znf_CCCH"/>
</dbReference>
<accession>A0A1U8AZZ8</accession>
<dbReference type="Pfam" id="PF00642">
    <property type="entry name" value="zf-CCCH"/>
    <property type="match status" value="1"/>
</dbReference>
<feature type="compositionally biased region" description="Basic and acidic residues" evidence="5">
    <location>
        <begin position="87"/>
        <end position="105"/>
    </location>
</feature>
<dbReference type="Proteomes" id="UP000189703">
    <property type="component" value="Unplaced"/>
</dbReference>
<reference evidence="8" key="1">
    <citation type="submission" date="2025-08" db="UniProtKB">
        <authorList>
            <consortium name="RefSeq"/>
        </authorList>
    </citation>
    <scope>IDENTIFICATION</scope>
</reference>
<dbReference type="KEGG" id="nnu:104608175"/>
<dbReference type="SUPFAM" id="SSF90229">
    <property type="entry name" value="CCCH zinc finger"/>
    <property type="match status" value="1"/>
</dbReference>
<evidence type="ECO:0000256" key="2">
    <source>
        <dbReference type="ARBA" id="ARBA00022771"/>
    </source>
</evidence>
<dbReference type="InterPro" id="IPR057031">
    <property type="entry name" value="SFR19-like_C"/>
</dbReference>
<feature type="compositionally biased region" description="Acidic residues" evidence="5">
    <location>
        <begin position="31"/>
        <end position="69"/>
    </location>
</feature>
<dbReference type="AlphaFoldDB" id="A0A1U8AZZ8"/>
<organism evidence="7 8">
    <name type="scientific">Nelumbo nucifera</name>
    <name type="common">Sacred lotus</name>
    <dbReference type="NCBI Taxonomy" id="4432"/>
    <lineage>
        <taxon>Eukaryota</taxon>
        <taxon>Viridiplantae</taxon>
        <taxon>Streptophyta</taxon>
        <taxon>Embryophyta</taxon>
        <taxon>Tracheophyta</taxon>
        <taxon>Spermatophyta</taxon>
        <taxon>Magnoliopsida</taxon>
        <taxon>Proteales</taxon>
        <taxon>Nelumbonaceae</taxon>
        <taxon>Nelumbo</taxon>
    </lineage>
</organism>
<dbReference type="Gene3D" id="4.10.1000.10">
    <property type="entry name" value="Zinc finger, CCCH-type"/>
    <property type="match status" value="1"/>
</dbReference>
<evidence type="ECO:0000256" key="3">
    <source>
        <dbReference type="ARBA" id="ARBA00022833"/>
    </source>
</evidence>
<feature type="region of interest" description="Disordered" evidence="5">
    <location>
        <begin position="1"/>
        <end position="136"/>
    </location>
</feature>
<keyword evidence="7" id="KW-1185">Reference proteome</keyword>
<name>A0A1U8AZZ8_NELNU</name>
<evidence type="ECO:0000313" key="7">
    <source>
        <dbReference type="Proteomes" id="UP000189703"/>
    </source>
</evidence>
<dbReference type="OMA" id="DNSCYTR"/>
<evidence type="ECO:0000259" key="6">
    <source>
        <dbReference type="PROSITE" id="PS50103"/>
    </source>
</evidence>
<feature type="region of interest" description="Disordered" evidence="5">
    <location>
        <begin position="551"/>
        <end position="580"/>
    </location>
</feature>
<dbReference type="FunCoup" id="A0A1U8AZZ8">
    <property type="interactions" value="1801"/>
</dbReference>
<dbReference type="PANTHER" id="PTHR36886:SF3">
    <property type="entry name" value="PROTEIN FRIGIDA-ESSENTIAL 1"/>
    <property type="match status" value="1"/>
</dbReference>
<evidence type="ECO:0000313" key="8">
    <source>
        <dbReference type="RefSeq" id="XP_010272377.1"/>
    </source>
</evidence>
<feature type="domain" description="C3H1-type" evidence="6">
    <location>
        <begin position="250"/>
        <end position="277"/>
    </location>
</feature>
<protein>
    <submittedName>
        <fullName evidence="8">Zinc finger CCCH domain-containing protein 36 isoform X1</fullName>
    </submittedName>
</protein>